<dbReference type="GO" id="GO:0005524">
    <property type="term" value="F:ATP binding"/>
    <property type="evidence" value="ECO:0007669"/>
    <property type="project" value="UniProtKB-KW"/>
</dbReference>
<dbReference type="SUPFAM" id="SSF56112">
    <property type="entry name" value="Protein kinase-like (PK-like)"/>
    <property type="match status" value="1"/>
</dbReference>
<dbReference type="InterPro" id="IPR001245">
    <property type="entry name" value="Ser-Thr/Tyr_kinase_cat_dom"/>
</dbReference>
<keyword evidence="2" id="KW-0808">Transferase</keyword>
<dbReference type="STRING" id="63057.A0A2P5E9R1"/>
<dbReference type="InterPro" id="IPR011009">
    <property type="entry name" value="Kinase-like_dom_sf"/>
</dbReference>
<sequence>MNKLGEGGFGPVFGGKLQDGQEIAVKRHSMSSGQGVNEFKNEVVLIAKLQHQNLVKLLSCCIQGDEKLLVYEYMPNKSLDLVIFGWYLFIQLLFLVFQNKLLVYIIMFTNWIFFRPNES</sequence>
<evidence type="ECO:0000256" key="3">
    <source>
        <dbReference type="ARBA" id="ARBA00022741"/>
    </source>
</evidence>
<keyword evidence="5" id="KW-0067">ATP-binding</keyword>
<dbReference type="GO" id="GO:0004674">
    <property type="term" value="F:protein serine/threonine kinase activity"/>
    <property type="evidence" value="ECO:0007669"/>
    <property type="project" value="UniProtKB-KW"/>
</dbReference>
<dbReference type="OrthoDB" id="1915649at2759"/>
<dbReference type="AlphaFoldDB" id="A0A2P5E9R1"/>
<evidence type="ECO:0000256" key="4">
    <source>
        <dbReference type="ARBA" id="ARBA00022777"/>
    </source>
</evidence>
<evidence type="ECO:0000256" key="2">
    <source>
        <dbReference type="ARBA" id="ARBA00022679"/>
    </source>
</evidence>
<dbReference type="InterPro" id="IPR000719">
    <property type="entry name" value="Prot_kinase_dom"/>
</dbReference>
<dbReference type="PROSITE" id="PS50011">
    <property type="entry name" value="PROTEIN_KINASE_DOM"/>
    <property type="match status" value="1"/>
</dbReference>
<dbReference type="InParanoid" id="A0A2P5E9R1"/>
<keyword evidence="9" id="KW-1185">Reference proteome</keyword>
<keyword evidence="6" id="KW-1133">Transmembrane helix</keyword>
<proteinExistence type="predicted"/>
<dbReference type="Proteomes" id="UP000237000">
    <property type="component" value="Unassembled WGS sequence"/>
</dbReference>
<name>A0A2P5E9R1_TREOI</name>
<dbReference type="GO" id="GO:0005886">
    <property type="term" value="C:plasma membrane"/>
    <property type="evidence" value="ECO:0007669"/>
    <property type="project" value="TreeGrafter"/>
</dbReference>
<dbReference type="FunFam" id="3.30.200.20:FF:001238">
    <property type="entry name" value="Os08g0179000 protein"/>
    <property type="match status" value="1"/>
</dbReference>
<evidence type="ECO:0000256" key="6">
    <source>
        <dbReference type="SAM" id="Phobius"/>
    </source>
</evidence>
<dbReference type="EMBL" id="JXTC01000198">
    <property type="protein sequence ID" value="PON82254.1"/>
    <property type="molecule type" value="Genomic_DNA"/>
</dbReference>
<keyword evidence="6" id="KW-0812">Transmembrane</keyword>
<accession>A0A2P5E9R1</accession>
<keyword evidence="1" id="KW-0723">Serine/threonine-protein kinase</keyword>
<feature type="transmembrane region" description="Helical" evidence="6">
    <location>
        <begin position="84"/>
        <end position="113"/>
    </location>
</feature>
<dbReference type="Gene3D" id="3.30.200.20">
    <property type="entry name" value="Phosphorylase Kinase, domain 1"/>
    <property type="match status" value="1"/>
</dbReference>
<feature type="domain" description="Protein kinase" evidence="7">
    <location>
        <begin position="1"/>
        <end position="119"/>
    </location>
</feature>
<dbReference type="PANTHER" id="PTHR27002">
    <property type="entry name" value="RECEPTOR-LIKE SERINE/THREONINE-PROTEIN KINASE SD1-8"/>
    <property type="match status" value="1"/>
</dbReference>
<evidence type="ECO:0000256" key="5">
    <source>
        <dbReference type="ARBA" id="ARBA00022840"/>
    </source>
</evidence>
<gene>
    <name evidence="8" type="ORF">TorRG33x02_219560</name>
</gene>
<comment type="caution">
    <text evidence="8">The sequence shown here is derived from an EMBL/GenBank/DDBJ whole genome shotgun (WGS) entry which is preliminary data.</text>
</comment>
<evidence type="ECO:0000313" key="8">
    <source>
        <dbReference type="EMBL" id="PON82254.1"/>
    </source>
</evidence>
<keyword evidence="4 8" id="KW-0418">Kinase</keyword>
<keyword evidence="6" id="KW-0472">Membrane</keyword>
<protein>
    <submittedName>
        <fullName evidence="8">Tyrosine-protein kinase</fullName>
    </submittedName>
</protein>
<organism evidence="8 9">
    <name type="scientific">Trema orientale</name>
    <name type="common">Charcoal tree</name>
    <name type="synonym">Celtis orientalis</name>
    <dbReference type="NCBI Taxonomy" id="63057"/>
    <lineage>
        <taxon>Eukaryota</taxon>
        <taxon>Viridiplantae</taxon>
        <taxon>Streptophyta</taxon>
        <taxon>Embryophyta</taxon>
        <taxon>Tracheophyta</taxon>
        <taxon>Spermatophyta</taxon>
        <taxon>Magnoliopsida</taxon>
        <taxon>eudicotyledons</taxon>
        <taxon>Gunneridae</taxon>
        <taxon>Pentapetalae</taxon>
        <taxon>rosids</taxon>
        <taxon>fabids</taxon>
        <taxon>Rosales</taxon>
        <taxon>Cannabaceae</taxon>
        <taxon>Trema</taxon>
    </lineage>
</organism>
<dbReference type="Pfam" id="PF07714">
    <property type="entry name" value="PK_Tyr_Ser-Thr"/>
    <property type="match status" value="1"/>
</dbReference>
<reference evidence="9" key="1">
    <citation type="submission" date="2016-06" db="EMBL/GenBank/DDBJ databases">
        <title>Parallel loss of symbiosis genes in relatives of nitrogen-fixing non-legume Parasponia.</title>
        <authorList>
            <person name="Van Velzen R."/>
            <person name="Holmer R."/>
            <person name="Bu F."/>
            <person name="Rutten L."/>
            <person name="Van Zeijl A."/>
            <person name="Liu W."/>
            <person name="Santuari L."/>
            <person name="Cao Q."/>
            <person name="Sharma T."/>
            <person name="Shen D."/>
            <person name="Roswanjaya Y."/>
            <person name="Wardhani T."/>
            <person name="Kalhor M.S."/>
            <person name="Jansen J."/>
            <person name="Van den Hoogen J."/>
            <person name="Gungor B."/>
            <person name="Hartog M."/>
            <person name="Hontelez J."/>
            <person name="Verver J."/>
            <person name="Yang W.-C."/>
            <person name="Schijlen E."/>
            <person name="Repin R."/>
            <person name="Schilthuizen M."/>
            <person name="Schranz E."/>
            <person name="Heidstra R."/>
            <person name="Miyata K."/>
            <person name="Fedorova E."/>
            <person name="Kohlen W."/>
            <person name="Bisseling T."/>
            <person name="Smit S."/>
            <person name="Geurts R."/>
        </authorList>
    </citation>
    <scope>NUCLEOTIDE SEQUENCE [LARGE SCALE GENOMIC DNA]</scope>
    <source>
        <strain evidence="9">cv. RG33-2</strain>
    </source>
</reference>
<dbReference type="PANTHER" id="PTHR27002:SF616">
    <property type="entry name" value="RECEPTOR-LIKE SERINE_THREONINE-PROTEIN KINASE"/>
    <property type="match status" value="1"/>
</dbReference>
<evidence type="ECO:0000256" key="1">
    <source>
        <dbReference type="ARBA" id="ARBA00022527"/>
    </source>
</evidence>
<evidence type="ECO:0000313" key="9">
    <source>
        <dbReference type="Proteomes" id="UP000237000"/>
    </source>
</evidence>
<keyword evidence="3" id="KW-0547">Nucleotide-binding</keyword>
<evidence type="ECO:0000259" key="7">
    <source>
        <dbReference type="PROSITE" id="PS50011"/>
    </source>
</evidence>